<feature type="region of interest" description="Disordered" evidence="5">
    <location>
        <begin position="399"/>
        <end position="463"/>
    </location>
</feature>
<dbReference type="Proteomes" id="UP000799766">
    <property type="component" value="Unassembled WGS sequence"/>
</dbReference>
<feature type="compositionally biased region" description="Gly residues" evidence="5">
    <location>
        <begin position="1147"/>
        <end position="1157"/>
    </location>
</feature>
<feature type="compositionally biased region" description="Low complexity" evidence="5">
    <location>
        <begin position="1134"/>
        <end position="1146"/>
    </location>
</feature>
<feature type="compositionally biased region" description="Basic and acidic residues" evidence="5">
    <location>
        <begin position="1120"/>
        <end position="1132"/>
    </location>
</feature>
<evidence type="ECO:0008006" key="9">
    <source>
        <dbReference type="Google" id="ProtNLM"/>
    </source>
</evidence>
<evidence type="ECO:0000256" key="2">
    <source>
        <dbReference type="ARBA" id="ARBA00022692"/>
    </source>
</evidence>
<gene>
    <name evidence="7" type="ORF">BDY21DRAFT_422183</name>
</gene>
<dbReference type="PANTHER" id="PTHR47685:SF1">
    <property type="entry name" value="MAGNESIUM TRANSPORT PROTEIN CORA"/>
    <property type="match status" value="1"/>
</dbReference>
<dbReference type="EMBL" id="MU001683">
    <property type="protein sequence ID" value="KAF2456327.1"/>
    <property type="molecule type" value="Genomic_DNA"/>
</dbReference>
<reference evidence="7" key="1">
    <citation type="journal article" date="2020" name="Stud. Mycol.">
        <title>101 Dothideomycetes genomes: a test case for predicting lifestyles and emergence of pathogens.</title>
        <authorList>
            <person name="Haridas S."/>
            <person name="Albert R."/>
            <person name="Binder M."/>
            <person name="Bloem J."/>
            <person name="Labutti K."/>
            <person name="Salamov A."/>
            <person name="Andreopoulos B."/>
            <person name="Baker S."/>
            <person name="Barry K."/>
            <person name="Bills G."/>
            <person name="Bluhm B."/>
            <person name="Cannon C."/>
            <person name="Castanera R."/>
            <person name="Culley D."/>
            <person name="Daum C."/>
            <person name="Ezra D."/>
            <person name="Gonzalez J."/>
            <person name="Henrissat B."/>
            <person name="Kuo A."/>
            <person name="Liang C."/>
            <person name="Lipzen A."/>
            <person name="Lutzoni F."/>
            <person name="Magnuson J."/>
            <person name="Mondo S."/>
            <person name="Nolan M."/>
            <person name="Ohm R."/>
            <person name="Pangilinan J."/>
            <person name="Park H.-J."/>
            <person name="Ramirez L."/>
            <person name="Alfaro M."/>
            <person name="Sun H."/>
            <person name="Tritt A."/>
            <person name="Yoshinaga Y."/>
            <person name="Zwiers L.-H."/>
            <person name="Turgeon B."/>
            <person name="Goodwin S."/>
            <person name="Spatafora J."/>
            <person name="Crous P."/>
            <person name="Grigoriev I."/>
        </authorList>
    </citation>
    <scope>NUCLEOTIDE SEQUENCE</scope>
    <source>
        <strain evidence="7">ATCC 16933</strain>
    </source>
</reference>
<organism evidence="7 8">
    <name type="scientific">Lineolata rhizophorae</name>
    <dbReference type="NCBI Taxonomy" id="578093"/>
    <lineage>
        <taxon>Eukaryota</taxon>
        <taxon>Fungi</taxon>
        <taxon>Dikarya</taxon>
        <taxon>Ascomycota</taxon>
        <taxon>Pezizomycotina</taxon>
        <taxon>Dothideomycetes</taxon>
        <taxon>Dothideomycetes incertae sedis</taxon>
        <taxon>Lineolatales</taxon>
        <taxon>Lineolataceae</taxon>
        <taxon>Lineolata</taxon>
    </lineage>
</organism>
<evidence type="ECO:0000313" key="8">
    <source>
        <dbReference type="Proteomes" id="UP000799766"/>
    </source>
</evidence>
<dbReference type="InterPro" id="IPR029058">
    <property type="entry name" value="AB_hydrolase_fold"/>
</dbReference>
<dbReference type="GO" id="GO:0015099">
    <property type="term" value="F:nickel cation transmembrane transporter activity"/>
    <property type="evidence" value="ECO:0007669"/>
    <property type="project" value="TreeGrafter"/>
</dbReference>
<dbReference type="InterPro" id="IPR002523">
    <property type="entry name" value="MgTranspt_CorA/ZnTranspt_ZntB"/>
</dbReference>
<accession>A0A6A6NXX0</accession>
<evidence type="ECO:0000256" key="6">
    <source>
        <dbReference type="SAM" id="Phobius"/>
    </source>
</evidence>
<feature type="transmembrane region" description="Helical" evidence="6">
    <location>
        <begin position="986"/>
        <end position="1007"/>
    </location>
</feature>
<comment type="subcellular location">
    <subcellularLocation>
        <location evidence="1">Membrane</location>
        <topology evidence="1">Multi-pass membrane protein</topology>
    </subcellularLocation>
</comment>
<dbReference type="Gene3D" id="1.20.58.340">
    <property type="entry name" value="Magnesium transport protein CorA, transmembrane region"/>
    <property type="match status" value="1"/>
</dbReference>
<dbReference type="SUPFAM" id="SSF144083">
    <property type="entry name" value="Magnesium transport protein CorA, transmembrane region"/>
    <property type="match status" value="1"/>
</dbReference>
<evidence type="ECO:0000256" key="5">
    <source>
        <dbReference type="SAM" id="MobiDB-lite"/>
    </source>
</evidence>
<feature type="compositionally biased region" description="Basic and acidic residues" evidence="5">
    <location>
        <begin position="695"/>
        <end position="706"/>
    </location>
</feature>
<evidence type="ECO:0000256" key="1">
    <source>
        <dbReference type="ARBA" id="ARBA00004141"/>
    </source>
</evidence>
<keyword evidence="3 6" id="KW-1133">Transmembrane helix</keyword>
<proteinExistence type="predicted"/>
<feature type="compositionally biased region" description="Basic residues" evidence="5">
    <location>
        <begin position="707"/>
        <end position="720"/>
    </location>
</feature>
<feature type="transmembrane region" description="Helical" evidence="6">
    <location>
        <begin position="1027"/>
        <end position="1047"/>
    </location>
</feature>
<dbReference type="OrthoDB" id="341259at2759"/>
<feature type="region of interest" description="Disordered" evidence="5">
    <location>
        <begin position="35"/>
        <end position="54"/>
    </location>
</feature>
<name>A0A6A6NXX0_9PEZI</name>
<evidence type="ECO:0000313" key="7">
    <source>
        <dbReference type="EMBL" id="KAF2456327.1"/>
    </source>
</evidence>
<dbReference type="InterPro" id="IPR050829">
    <property type="entry name" value="CorA_MIT"/>
</dbReference>
<dbReference type="GO" id="GO:0015095">
    <property type="term" value="F:magnesium ion transmembrane transporter activity"/>
    <property type="evidence" value="ECO:0007669"/>
    <property type="project" value="TreeGrafter"/>
</dbReference>
<keyword evidence="8" id="KW-1185">Reference proteome</keyword>
<keyword evidence="2 6" id="KW-0812">Transmembrane</keyword>
<sequence length="1157" mass="129622">MPLRLVSQENAHAQIDIVAVPGIGADPADTWIFQDDVSSSRGTGSAADSTEEELDSLTSPAVLVGQHIFAEVRQARVFLYEYPTGELVSSASGGAGRSWARNGAAPAEPGIEYYATDLLSCLVGLPRPAAQPLLPGEQPEPKKRFPLHLVGYSTGGLVAREALCAALASKKEFHLELVAACFSIAFFGVPHYGSTVLADRLYGGYVRETLRQGLNARLRRELSTENAARLERQVLEFSPLALSIRKIWSFVEARDSEVEVPAEKGPDGEKRLVKTLVVDGRSATLSSASSIIGSEEVVTVNSTHADLCRFGDDPNSFAYKEYIAELKRLIEELQCGDHRGLTWLEEALKVDIHSFYEDKKPTTDSMIKVFSVVSPLHDLLKRGPEVCLRKGFEELQNDPMRALSGGSRQSVSGSAVQLGSPRTRPLRVPSIQIRDPSGQPLYADGESEISEQSTESGSDLDKNRISRFGIRRPKFKSEDGDSLYTIHSEPQDNVPIQKKISQLPYLSGQQFRWVHVPCNNMAWVPKVFRTITEESKKPLLSSNLVHPSVWDLKQNVPRHGYSHGRFMQPFCQKIVPLTRAGMQGARDMKDVQLVAYLPYLHWDSFAGLMRRNKIIQKRLKQQLPIPVAPEVMNGNSMETKLIWQYLRDSANLPLHHRRTLDQYGYPLLRNLDARDADQVLFKRTGSIADILPQEEPHVQKAREREYRRRARSRSRLRQAQKQHDAGTEHLSQRDANAKALMVDQLWLWIVDRKTVVTFFPEREEMDPTEFKHADLHNAIHTDVNGDPRLSTQTRNCFEFAALAVKHAVTVFLEQKTDKDLEVFRIFEEYISNLTEDMTVSFKHFRNNHQNPDVTIEEIEEIHDNSADLTNYLELRDVQDELRTIKKLFDEQTKVVREMQRAFEDFSGVRTVDAAHAPVGVKAGSWLKEAEHKIHAYTTQVNHMIENCKTAEDAYTTLLDMKQKKANVVEAALSRKAADRAEQQNRAVLAFTVFTVIFLPLSFFTSLFGMNVTEWTDEPSRLPLSQVLIYMLTFSAAFIGLAFVLAFVTRVRWAIRQVCRYAYYSVHGRWPFDAAAAGKEPAGATKSGPASPAHSVAPSAKTGSSLRTLWMRGLLWKGQEKLGDARGRTREQAAEEGSNGSSESTKSGGSGGSSEKGN</sequence>
<dbReference type="InterPro" id="IPR045863">
    <property type="entry name" value="CorA_TM1_TM2"/>
</dbReference>
<feature type="region of interest" description="Disordered" evidence="5">
    <location>
        <begin position="695"/>
        <end position="731"/>
    </location>
</feature>
<evidence type="ECO:0000256" key="4">
    <source>
        <dbReference type="ARBA" id="ARBA00023136"/>
    </source>
</evidence>
<dbReference type="AlphaFoldDB" id="A0A6A6NXX0"/>
<dbReference type="GO" id="GO:0016020">
    <property type="term" value="C:membrane"/>
    <property type="evidence" value="ECO:0007669"/>
    <property type="project" value="UniProtKB-SubCell"/>
</dbReference>
<keyword evidence="4 6" id="KW-0472">Membrane</keyword>
<evidence type="ECO:0000256" key="3">
    <source>
        <dbReference type="ARBA" id="ARBA00022989"/>
    </source>
</evidence>
<feature type="region of interest" description="Disordered" evidence="5">
    <location>
        <begin position="1120"/>
        <end position="1157"/>
    </location>
</feature>
<dbReference type="GO" id="GO:0015087">
    <property type="term" value="F:cobalt ion transmembrane transporter activity"/>
    <property type="evidence" value="ECO:0007669"/>
    <property type="project" value="TreeGrafter"/>
</dbReference>
<feature type="region of interest" description="Disordered" evidence="5">
    <location>
        <begin position="1080"/>
        <end position="1099"/>
    </location>
</feature>
<feature type="compositionally biased region" description="Polar residues" evidence="5">
    <location>
        <begin position="406"/>
        <end position="417"/>
    </location>
</feature>
<protein>
    <recommendedName>
        <fullName evidence="9">DUF676 domain-containing protein</fullName>
    </recommendedName>
</protein>
<dbReference type="Pfam" id="PF01544">
    <property type="entry name" value="CorA"/>
    <property type="match status" value="1"/>
</dbReference>
<feature type="compositionally biased region" description="Polar residues" evidence="5">
    <location>
        <begin position="36"/>
        <end position="48"/>
    </location>
</feature>
<dbReference type="PANTHER" id="PTHR47685">
    <property type="entry name" value="MAGNESIUM TRANSPORT PROTEIN CORA"/>
    <property type="match status" value="1"/>
</dbReference>
<feature type="compositionally biased region" description="Basic and acidic residues" evidence="5">
    <location>
        <begin position="721"/>
        <end position="731"/>
    </location>
</feature>
<dbReference type="SUPFAM" id="SSF53474">
    <property type="entry name" value="alpha/beta-Hydrolases"/>
    <property type="match status" value="1"/>
</dbReference>
<dbReference type="Gene3D" id="3.40.50.1820">
    <property type="entry name" value="alpha/beta hydrolase"/>
    <property type="match status" value="1"/>
</dbReference>